<dbReference type="Proteomes" id="UP000887574">
    <property type="component" value="Unplaced"/>
</dbReference>
<sequence length="223" mass="24223">MSQHHSMDIGEMLKQPRRHSQLGVGQDMGGRPLSGDFKRPSALFTNLPSFDSSCSAAPVKMEVHQTITSPSSKLFKSSIESPVTNGVPHLGSYPNSLTVIQQQQQQLLRNENMPMKTPTSNSFGVPEPKSNATITLPIQEYMKLTTGNTSAFTPQLPTHCAVSSSSQYQQSSFSPNKFECPVSSIGNSSMVAYSSTQDFHNPIHAQPTMTGKVLAPSFPKPII</sequence>
<reference evidence="3" key="1">
    <citation type="submission" date="2022-11" db="UniProtKB">
        <authorList>
            <consortium name="WormBaseParasite"/>
        </authorList>
    </citation>
    <scope>IDENTIFICATION</scope>
</reference>
<dbReference type="AlphaFoldDB" id="A0A915CUF5"/>
<accession>A0A915CUF5</accession>
<feature type="region of interest" description="Disordered" evidence="1">
    <location>
        <begin position="1"/>
        <end position="29"/>
    </location>
</feature>
<name>A0A915CUF5_9BILA</name>
<evidence type="ECO:0000256" key="1">
    <source>
        <dbReference type="SAM" id="MobiDB-lite"/>
    </source>
</evidence>
<evidence type="ECO:0000313" key="3">
    <source>
        <dbReference type="WBParaSite" id="jg1276"/>
    </source>
</evidence>
<dbReference type="WBParaSite" id="jg1276">
    <property type="protein sequence ID" value="jg1276"/>
    <property type="gene ID" value="jg1276"/>
</dbReference>
<keyword evidence="2" id="KW-1185">Reference proteome</keyword>
<protein>
    <submittedName>
        <fullName evidence="3">Uncharacterized protein</fullName>
    </submittedName>
</protein>
<evidence type="ECO:0000313" key="2">
    <source>
        <dbReference type="Proteomes" id="UP000887574"/>
    </source>
</evidence>
<organism evidence="2 3">
    <name type="scientific">Ditylenchus dipsaci</name>
    <dbReference type="NCBI Taxonomy" id="166011"/>
    <lineage>
        <taxon>Eukaryota</taxon>
        <taxon>Metazoa</taxon>
        <taxon>Ecdysozoa</taxon>
        <taxon>Nematoda</taxon>
        <taxon>Chromadorea</taxon>
        <taxon>Rhabditida</taxon>
        <taxon>Tylenchina</taxon>
        <taxon>Tylenchomorpha</taxon>
        <taxon>Sphaerularioidea</taxon>
        <taxon>Anguinidae</taxon>
        <taxon>Anguininae</taxon>
        <taxon>Ditylenchus</taxon>
    </lineage>
</organism>
<proteinExistence type="predicted"/>